<protein>
    <submittedName>
        <fullName evidence="1">Uncharacterized protein</fullName>
    </submittedName>
</protein>
<evidence type="ECO:0000313" key="2">
    <source>
        <dbReference type="Proteomes" id="UP000053257"/>
    </source>
</evidence>
<gene>
    <name evidence="1" type="ORF">PHLGIDRAFT_123658</name>
</gene>
<dbReference type="HOGENOM" id="CLU_2776774_0_0_1"/>
<dbReference type="Proteomes" id="UP000053257">
    <property type="component" value="Unassembled WGS sequence"/>
</dbReference>
<proteinExistence type="predicted"/>
<name>A0A0C3S126_PHLG1</name>
<keyword evidence="2" id="KW-1185">Reference proteome</keyword>
<dbReference type="OrthoDB" id="543511at2759"/>
<reference evidence="1 2" key="1">
    <citation type="journal article" date="2014" name="PLoS Genet.">
        <title>Analysis of the Phlebiopsis gigantea genome, transcriptome and secretome provides insight into its pioneer colonization strategies of wood.</title>
        <authorList>
            <person name="Hori C."/>
            <person name="Ishida T."/>
            <person name="Igarashi K."/>
            <person name="Samejima M."/>
            <person name="Suzuki H."/>
            <person name="Master E."/>
            <person name="Ferreira P."/>
            <person name="Ruiz-Duenas F.J."/>
            <person name="Held B."/>
            <person name="Canessa P."/>
            <person name="Larrondo L.F."/>
            <person name="Schmoll M."/>
            <person name="Druzhinina I.S."/>
            <person name="Kubicek C.P."/>
            <person name="Gaskell J.A."/>
            <person name="Kersten P."/>
            <person name="St John F."/>
            <person name="Glasner J."/>
            <person name="Sabat G."/>
            <person name="Splinter BonDurant S."/>
            <person name="Syed K."/>
            <person name="Yadav J."/>
            <person name="Mgbeahuruike A.C."/>
            <person name="Kovalchuk A."/>
            <person name="Asiegbu F.O."/>
            <person name="Lackner G."/>
            <person name="Hoffmeister D."/>
            <person name="Rencoret J."/>
            <person name="Gutierrez A."/>
            <person name="Sun H."/>
            <person name="Lindquist E."/>
            <person name="Barry K."/>
            <person name="Riley R."/>
            <person name="Grigoriev I.V."/>
            <person name="Henrissat B."/>
            <person name="Kues U."/>
            <person name="Berka R.M."/>
            <person name="Martinez A.T."/>
            <person name="Covert S.F."/>
            <person name="Blanchette R.A."/>
            <person name="Cullen D."/>
        </authorList>
    </citation>
    <scope>NUCLEOTIDE SEQUENCE [LARGE SCALE GENOMIC DNA]</scope>
    <source>
        <strain evidence="1 2">11061_1 CR5-6</strain>
    </source>
</reference>
<dbReference type="AlphaFoldDB" id="A0A0C3S126"/>
<accession>A0A0C3S126</accession>
<dbReference type="EMBL" id="KN840929">
    <property type="protein sequence ID" value="KIP01110.1"/>
    <property type="molecule type" value="Genomic_DNA"/>
</dbReference>
<sequence length="69" mass="8332">MSNHNYQVHQLRNRSVNGRVCCTLQCYQYGDDDRVHDEHFHFLSSDPDKEFEDFEPKSDMSFTEFRLQT</sequence>
<organism evidence="1 2">
    <name type="scientific">Phlebiopsis gigantea (strain 11061_1 CR5-6)</name>
    <name type="common">White-rot fungus</name>
    <name type="synonym">Peniophora gigantea</name>
    <dbReference type="NCBI Taxonomy" id="745531"/>
    <lineage>
        <taxon>Eukaryota</taxon>
        <taxon>Fungi</taxon>
        <taxon>Dikarya</taxon>
        <taxon>Basidiomycota</taxon>
        <taxon>Agaricomycotina</taxon>
        <taxon>Agaricomycetes</taxon>
        <taxon>Polyporales</taxon>
        <taxon>Phanerochaetaceae</taxon>
        <taxon>Phlebiopsis</taxon>
    </lineage>
</organism>
<evidence type="ECO:0000313" key="1">
    <source>
        <dbReference type="EMBL" id="KIP01110.1"/>
    </source>
</evidence>